<dbReference type="CDD" id="cd01949">
    <property type="entry name" value="GGDEF"/>
    <property type="match status" value="1"/>
</dbReference>
<dbReference type="GO" id="GO:0005886">
    <property type="term" value="C:plasma membrane"/>
    <property type="evidence" value="ECO:0007669"/>
    <property type="project" value="TreeGrafter"/>
</dbReference>
<dbReference type="PANTHER" id="PTHR45138">
    <property type="entry name" value="REGULATORY COMPONENTS OF SENSORY TRANSDUCTION SYSTEM"/>
    <property type="match status" value="1"/>
</dbReference>
<dbReference type="SUPFAM" id="SSF55073">
    <property type="entry name" value="Nucleotide cyclase"/>
    <property type="match status" value="1"/>
</dbReference>
<dbReference type="RefSeq" id="WP_006845315.1">
    <property type="nucleotide sequence ID" value="NZ_CP026847.1"/>
</dbReference>
<keyword evidence="2" id="KW-1185">Reference proteome</keyword>
<dbReference type="InterPro" id="IPR029787">
    <property type="entry name" value="Nucleotide_cyclase"/>
</dbReference>
<dbReference type="InterPro" id="IPR043128">
    <property type="entry name" value="Rev_trsase/Diguanyl_cyclase"/>
</dbReference>
<dbReference type="SMART" id="SM00267">
    <property type="entry name" value="GGDEF"/>
    <property type="match status" value="1"/>
</dbReference>
<proteinExistence type="predicted"/>
<dbReference type="PROSITE" id="PS50887">
    <property type="entry name" value="GGDEF"/>
    <property type="match status" value="1"/>
</dbReference>
<gene>
    <name evidence="1" type="ORF">FY536_06750</name>
</gene>
<evidence type="ECO:0000313" key="2">
    <source>
        <dbReference type="Proteomes" id="UP000516446"/>
    </source>
</evidence>
<dbReference type="InterPro" id="IPR050469">
    <property type="entry name" value="Diguanylate_Cyclase"/>
</dbReference>
<dbReference type="PANTHER" id="PTHR45138:SF9">
    <property type="entry name" value="DIGUANYLATE CYCLASE DGCM-RELATED"/>
    <property type="match status" value="1"/>
</dbReference>
<dbReference type="GO" id="GO:0043709">
    <property type="term" value="P:cell adhesion involved in single-species biofilm formation"/>
    <property type="evidence" value="ECO:0007669"/>
    <property type="project" value="TreeGrafter"/>
</dbReference>
<sequence>MLNSILNTIDQFLDVFIHVFYASSFEGLFIVFGLILICYIAVGMLDENFIQNRKLQRKTAVIAGFIPLMAVLSLQMYWRLTRVDNFGLYESNLQLILMFYFLLMFNTKVQVYVDSGLAIVLAVFFICDGAYKLPIAHLILGIFGLILAIIVMFIIQRNAKKIVSSWYLKIISVLCFANAWWLMLILSKDLTVMMYIALVLKFIVFISVVLIINQIVLKRWNNYHKMMDEINRDFLTGTFNREAFNEDFTTLFMESIENNFSLAFVMFDIDNFKSFNDTYGHLMGDEVLKEVTKTVQDELNRSYLGGKLYRLGGEEFGMLIRKHENERTETLVRKIGSRIHQIDIKKDNSDIHLSISMGMTMVHVDSDVNARQIYDRADGFVYYSKQHGKDALTNEGELSRFE</sequence>
<name>A0A7H1MNC8_9LACO</name>
<dbReference type="Pfam" id="PF00990">
    <property type="entry name" value="GGDEF"/>
    <property type="match status" value="1"/>
</dbReference>
<dbReference type="Proteomes" id="UP000516446">
    <property type="component" value="Chromosome"/>
</dbReference>
<dbReference type="GO" id="GO:1902201">
    <property type="term" value="P:negative regulation of bacterial-type flagellum-dependent cell motility"/>
    <property type="evidence" value="ECO:0007669"/>
    <property type="project" value="TreeGrafter"/>
</dbReference>
<reference evidence="1 2" key="1">
    <citation type="submission" date="2019-08" db="EMBL/GenBank/DDBJ databases">
        <authorList>
            <person name="Chang H.C."/>
            <person name="Mun S.Y."/>
        </authorList>
    </citation>
    <scope>NUCLEOTIDE SEQUENCE [LARGE SCALE GENOMIC DNA]</scope>
    <source>
        <strain evidence="1 2">SK</strain>
    </source>
</reference>
<dbReference type="GO" id="GO:0052621">
    <property type="term" value="F:diguanylate cyclase activity"/>
    <property type="evidence" value="ECO:0007669"/>
    <property type="project" value="TreeGrafter"/>
</dbReference>
<dbReference type="AlphaFoldDB" id="A0A7H1MNC8"/>
<accession>A0A7H1MNC8</accession>
<dbReference type="Gene3D" id="3.30.70.270">
    <property type="match status" value="1"/>
</dbReference>
<protein>
    <submittedName>
        <fullName evidence="1">GGDEF domain-containing protein</fullName>
    </submittedName>
</protein>
<dbReference type="EMBL" id="CP043431">
    <property type="protein sequence ID" value="QNT64964.1"/>
    <property type="molecule type" value="Genomic_DNA"/>
</dbReference>
<evidence type="ECO:0000313" key="1">
    <source>
        <dbReference type="EMBL" id="QNT64964.1"/>
    </source>
</evidence>
<dbReference type="NCBIfam" id="TIGR00254">
    <property type="entry name" value="GGDEF"/>
    <property type="match status" value="1"/>
</dbReference>
<dbReference type="InterPro" id="IPR000160">
    <property type="entry name" value="GGDEF_dom"/>
</dbReference>
<organism evidence="1 2">
    <name type="scientific">Weissella koreensis</name>
    <dbReference type="NCBI Taxonomy" id="165096"/>
    <lineage>
        <taxon>Bacteria</taxon>
        <taxon>Bacillati</taxon>
        <taxon>Bacillota</taxon>
        <taxon>Bacilli</taxon>
        <taxon>Lactobacillales</taxon>
        <taxon>Lactobacillaceae</taxon>
        <taxon>Weissella</taxon>
    </lineage>
</organism>